<reference evidence="2 3" key="1">
    <citation type="submission" date="2016-11" db="EMBL/GenBank/DDBJ databases">
        <authorList>
            <person name="Klemetsen T."/>
        </authorList>
    </citation>
    <scope>NUCLEOTIDE SEQUENCE [LARGE SCALE GENOMIC DNA]</scope>
    <source>
        <strain evidence="2">MT 2528</strain>
    </source>
</reference>
<keyword evidence="1" id="KW-1133">Transmembrane helix</keyword>
<organism evidence="2 3">
    <name type="scientific">Moritella viscosa</name>
    <dbReference type="NCBI Taxonomy" id="80854"/>
    <lineage>
        <taxon>Bacteria</taxon>
        <taxon>Pseudomonadati</taxon>
        <taxon>Pseudomonadota</taxon>
        <taxon>Gammaproteobacteria</taxon>
        <taxon>Alteromonadales</taxon>
        <taxon>Moritellaceae</taxon>
        <taxon>Moritella</taxon>
    </lineage>
</organism>
<dbReference type="EMBL" id="FPLJ01000022">
    <property type="protein sequence ID" value="SGY85155.1"/>
    <property type="molecule type" value="Genomic_DNA"/>
</dbReference>
<sequence>MALATIATVASLAMEFGPTVLRGIGSLFGGKTAEVTNDVAKAVEYVEGALPSDKSAQQDKLNNMLSNLPPEALVELEKVKIELEKEQTRRLELQLADKQAAHHETQTTIREGDKADDEYVRRTRPFGCRLSLYAAILYIFVFDVLSALDKGDGANWELASMLIAPFMTYLGVRTVDKAKASGAKFNLNPFKRG</sequence>
<name>A0ABY1H8N5_9GAMM</name>
<comment type="caution">
    <text evidence="2">The sequence shown here is derived from an EMBL/GenBank/DDBJ whole genome shotgun (WGS) entry which is preliminary data.</text>
</comment>
<gene>
    <name evidence="2" type="ORF">MT2528_0795</name>
</gene>
<feature type="transmembrane region" description="Helical" evidence="1">
    <location>
        <begin position="154"/>
        <end position="172"/>
    </location>
</feature>
<keyword evidence="1" id="KW-0812">Transmembrane</keyword>
<dbReference type="GeneID" id="61294464"/>
<evidence type="ECO:0000256" key="1">
    <source>
        <dbReference type="SAM" id="Phobius"/>
    </source>
</evidence>
<feature type="transmembrane region" description="Helical" evidence="1">
    <location>
        <begin position="130"/>
        <end position="148"/>
    </location>
</feature>
<accession>A0ABY1H8N5</accession>
<proteinExistence type="predicted"/>
<dbReference type="Proteomes" id="UP000182660">
    <property type="component" value="Unassembled WGS sequence"/>
</dbReference>
<keyword evidence="1" id="KW-0472">Membrane</keyword>
<protein>
    <recommendedName>
        <fullName evidence="4">Holin of 3TMs, for gene-transfer release</fullName>
    </recommendedName>
</protein>
<keyword evidence="3" id="KW-1185">Reference proteome</keyword>
<evidence type="ECO:0000313" key="2">
    <source>
        <dbReference type="EMBL" id="SGY85155.1"/>
    </source>
</evidence>
<dbReference type="RefSeq" id="WP_045111274.1">
    <property type="nucleotide sequence ID" value="NZ_CAWQZC010000101.1"/>
</dbReference>
<evidence type="ECO:0000313" key="3">
    <source>
        <dbReference type="Proteomes" id="UP000182660"/>
    </source>
</evidence>
<evidence type="ECO:0008006" key="4">
    <source>
        <dbReference type="Google" id="ProtNLM"/>
    </source>
</evidence>